<evidence type="ECO:0000313" key="2">
    <source>
        <dbReference type="Proteomes" id="UP000298347"/>
    </source>
</evidence>
<evidence type="ECO:0000313" key="1">
    <source>
        <dbReference type="EMBL" id="TGA99282.1"/>
    </source>
</evidence>
<protein>
    <recommendedName>
        <fullName evidence="3">YrzI family small protein</fullName>
    </recommendedName>
</protein>
<dbReference type="RefSeq" id="WP_135347837.1">
    <property type="nucleotide sequence ID" value="NZ_SRJD01000004.1"/>
</dbReference>
<reference evidence="1 2" key="1">
    <citation type="journal article" date="2015" name="Int. J. Syst. Evol. Microbiol.">
        <title>Sporolactobacillus shoreae sp. nov. and Sporolactobacillus spathodeae sp. nov., two spore-forming lactic acid bacteria isolated from tree barks in Thailand.</title>
        <authorList>
            <person name="Thamacharoensuk T."/>
            <person name="Kitahara M."/>
            <person name="Ohkuma M."/>
            <person name="Thongchul N."/>
            <person name="Tanasupawat S."/>
        </authorList>
    </citation>
    <scope>NUCLEOTIDE SEQUENCE [LARGE SCALE GENOMIC DNA]</scope>
    <source>
        <strain evidence="1 2">BK92</strain>
    </source>
</reference>
<name>A0A4Z0GQG0_9BACL</name>
<gene>
    <name evidence="1" type="ORF">E4665_05740</name>
</gene>
<dbReference type="OrthoDB" id="2990344at2"/>
<proteinExistence type="predicted"/>
<keyword evidence="2" id="KW-1185">Reference proteome</keyword>
<comment type="caution">
    <text evidence="1">The sequence shown here is derived from an EMBL/GenBank/DDBJ whole genome shotgun (WGS) entry which is preliminary data.</text>
</comment>
<accession>A0A4Z0GQG0</accession>
<organism evidence="1 2">
    <name type="scientific">Sporolactobacillus shoreae</name>
    <dbReference type="NCBI Taxonomy" id="1465501"/>
    <lineage>
        <taxon>Bacteria</taxon>
        <taxon>Bacillati</taxon>
        <taxon>Bacillota</taxon>
        <taxon>Bacilli</taxon>
        <taxon>Bacillales</taxon>
        <taxon>Sporolactobacillaceae</taxon>
        <taxon>Sporolactobacillus</taxon>
    </lineage>
</organism>
<dbReference type="EMBL" id="SRJD01000004">
    <property type="protein sequence ID" value="TGA99282.1"/>
    <property type="molecule type" value="Genomic_DNA"/>
</dbReference>
<dbReference type="Proteomes" id="UP000298347">
    <property type="component" value="Unassembled WGS sequence"/>
</dbReference>
<dbReference type="AlphaFoldDB" id="A0A4Z0GQG0"/>
<evidence type="ECO:0008006" key="3">
    <source>
        <dbReference type="Google" id="ProtNLM"/>
    </source>
</evidence>
<sequence>MQTLLAKENQSFAGKGFLKETIPRQKGGIRMLSINFFALNLTVSVRQHKPSPSRYEDMRRIDSLKDDMLTRRVAYSRHIR</sequence>